<dbReference type="PANTHER" id="PTHR10605">
    <property type="entry name" value="HEPARAN SULFATE SULFOTRANSFERASE"/>
    <property type="match status" value="1"/>
</dbReference>
<evidence type="ECO:0000256" key="2">
    <source>
        <dbReference type="ARBA" id="ARBA00023180"/>
    </source>
</evidence>
<dbReference type="EMBL" id="RJKN01000003">
    <property type="protein sequence ID" value="ROP44025.1"/>
    <property type="molecule type" value="Genomic_DNA"/>
</dbReference>
<dbReference type="GO" id="GO:0008146">
    <property type="term" value="F:sulfotransferase activity"/>
    <property type="evidence" value="ECO:0007669"/>
    <property type="project" value="InterPro"/>
</dbReference>
<dbReference type="InterPro" id="IPR027417">
    <property type="entry name" value="P-loop_NTPase"/>
</dbReference>
<dbReference type="Proteomes" id="UP000276232">
    <property type="component" value="Unassembled WGS sequence"/>
</dbReference>
<dbReference type="PANTHER" id="PTHR10605:SF56">
    <property type="entry name" value="BIFUNCTIONAL HEPARAN SULFATE N-DEACETYLASE_N-SULFOTRANSFERASE"/>
    <property type="match status" value="1"/>
</dbReference>
<feature type="region of interest" description="Disordered" evidence="3">
    <location>
        <begin position="1"/>
        <end position="27"/>
    </location>
</feature>
<evidence type="ECO:0000313" key="5">
    <source>
        <dbReference type="EMBL" id="ROP44025.1"/>
    </source>
</evidence>
<proteinExistence type="predicted"/>
<evidence type="ECO:0000256" key="3">
    <source>
        <dbReference type="SAM" id="MobiDB-lite"/>
    </source>
</evidence>
<dbReference type="RefSeq" id="WP_158674242.1">
    <property type="nucleotide sequence ID" value="NZ_RJKN01000003.1"/>
</dbReference>
<feature type="domain" description="Sulfotransferase" evidence="4">
    <location>
        <begin position="52"/>
        <end position="245"/>
    </location>
</feature>
<sequence>MPTRPPAAVSPDLPSPRTRAADAVRGRARVAVRSGRAAARALTGRAGALPGFVVVGAQRCGTTSLFDDLCRHPQVRRPTGKELQYFTLHHRRPLAWYRGHFPVTGAGEQTFEASPYYLFHPHAAERFAAALPRTRAVVLLRDPVERAVSHHLHSVRSGLERLPLEEALAAEPARMARAERLGVDSRAGHRLLRAGSYAARGRYGEQLARWVGALGPERVHVVRSEDLHADPAHHLAALQAFLGLDPVPLDHARRTRRRDDGGPDPLPAARRLLEGAFDADDAVLRRVTGWTSTW</sequence>
<accession>A0A3N1HNJ0</accession>
<keyword evidence="2" id="KW-0325">Glycoprotein</keyword>
<keyword evidence="6" id="KW-1185">Reference proteome</keyword>
<dbReference type="InterPro" id="IPR037359">
    <property type="entry name" value="NST/OST"/>
</dbReference>
<reference evidence="5 6" key="1">
    <citation type="journal article" date="2015" name="Stand. Genomic Sci.">
        <title>Genomic Encyclopedia of Bacterial and Archaeal Type Strains, Phase III: the genomes of soil and plant-associated and newly described type strains.</title>
        <authorList>
            <person name="Whitman W.B."/>
            <person name="Woyke T."/>
            <person name="Klenk H.P."/>
            <person name="Zhou Y."/>
            <person name="Lilburn T.G."/>
            <person name="Beck B.J."/>
            <person name="De Vos P."/>
            <person name="Vandamme P."/>
            <person name="Eisen J.A."/>
            <person name="Garrity G."/>
            <person name="Hugenholtz P."/>
            <person name="Kyrpides N.C."/>
        </authorList>
    </citation>
    <scope>NUCLEOTIDE SEQUENCE [LARGE SCALE GENOMIC DNA]</scope>
    <source>
        <strain evidence="5 6">CECT 7306</strain>
    </source>
</reference>
<dbReference type="InParanoid" id="A0A3N1HNJ0"/>
<dbReference type="Gene3D" id="3.40.50.300">
    <property type="entry name" value="P-loop containing nucleotide triphosphate hydrolases"/>
    <property type="match status" value="1"/>
</dbReference>
<evidence type="ECO:0000313" key="6">
    <source>
        <dbReference type="Proteomes" id="UP000276232"/>
    </source>
</evidence>
<dbReference type="OrthoDB" id="4508169at2"/>
<comment type="caution">
    <text evidence="5">The sequence shown here is derived from an EMBL/GenBank/DDBJ whole genome shotgun (WGS) entry which is preliminary data.</text>
</comment>
<evidence type="ECO:0000259" key="4">
    <source>
        <dbReference type="Pfam" id="PF00685"/>
    </source>
</evidence>
<keyword evidence="1 5" id="KW-0808">Transferase</keyword>
<evidence type="ECO:0000256" key="1">
    <source>
        <dbReference type="ARBA" id="ARBA00022679"/>
    </source>
</evidence>
<dbReference type="SUPFAM" id="SSF52540">
    <property type="entry name" value="P-loop containing nucleoside triphosphate hydrolases"/>
    <property type="match status" value="1"/>
</dbReference>
<dbReference type="Pfam" id="PF00685">
    <property type="entry name" value="Sulfotransfer_1"/>
    <property type="match status" value="1"/>
</dbReference>
<protein>
    <submittedName>
        <fullName evidence="5">Sulfotransferase domain-containing protein</fullName>
    </submittedName>
</protein>
<dbReference type="InterPro" id="IPR000863">
    <property type="entry name" value="Sulfotransferase_dom"/>
</dbReference>
<organism evidence="5 6">
    <name type="scientific">Pseudokineococcus lusitanus</name>
    <dbReference type="NCBI Taxonomy" id="763993"/>
    <lineage>
        <taxon>Bacteria</taxon>
        <taxon>Bacillati</taxon>
        <taxon>Actinomycetota</taxon>
        <taxon>Actinomycetes</taxon>
        <taxon>Kineosporiales</taxon>
        <taxon>Kineosporiaceae</taxon>
        <taxon>Pseudokineococcus</taxon>
    </lineage>
</organism>
<gene>
    <name evidence="5" type="ORF">EDC03_1623</name>
</gene>
<dbReference type="AlphaFoldDB" id="A0A3N1HNJ0"/>
<name>A0A3N1HNJ0_9ACTN</name>